<reference evidence="4" key="1">
    <citation type="submission" date="2018-05" db="EMBL/GenBank/DDBJ databases">
        <authorList>
            <person name="Liu B.-T."/>
        </authorList>
    </citation>
    <scope>NUCLEOTIDE SEQUENCE [LARGE SCALE GENOMIC DNA]</scope>
    <source>
        <strain evidence="4">WD6-1</strain>
    </source>
</reference>
<evidence type="ECO:0000256" key="1">
    <source>
        <dbReference type="SAM" id="MobiDB-lite"/>
    </source>
</evidence>
<dbReference type="RefSeq" id="WP_109253535.1">
    <property type="nucleotide sequence ID" value="NZ_QEXV01000005.1"/>
</dbReference>
<proteinExistence type="predicted"/>
<name>A0A2U2BS47_9PROT</name>
<sequence length="553" mass="57223">MTWWNSLAAAALAAAVSAPAFAQGGGREPADIQVAELGDVDPFEVGVLDVLDDDVWSSGEAIALRAVLEALPDSEGAGWTSPVAARLAERALLSSGQPPENGRDAFALAALRADRALAAGRAEPVFNLLERTPRVNESPALSRLLAETGFALGRLDAACRAADALLEGREAPYWLRARAACLAFDDNVRAAELTAELARASEADAGFDALFDAYTLDRPAPEDVRPDTGLELALAHAASPDRAIIPAEDAPGWLHRAAERTGPPIELPETLTEALEAAAVMEGAERDAALGALVHQDLDRTIAAEALGMRLDDAAAADRFVEVARGYGPEIASLPITADTLAHGPVYVLAAVLAGDLDTAREWREALSEGPPPEVIEQTAPKPASGAYYPADGPSGLTPPETFEPETVEPEWTPPEARVLVGLDYALSIAEGDIASGAFEALLAARIETASLPRLSQAAALAALGAPASGELRAAMTGGDRPEEAGMVIAAPALLSAAAGALGETQLHAARLIEAHPEDPEAYAAAAAALRGVGLEAEARRFILEAVAEEEAG</sequence>
<evidence type="ECO:0000313" key="3">
    <source>
        <dbReference type="EMBL" id="PWE16812.1"/>
    </source>
</evidence>
<protein>
    <recommendedName>
        <fullName evidence="5">Antifreeze glycopeptide</fullName>
    </recommendedName>
</protein>
<evidence type="ECO:0000256" key="2">
    <source>
        <dbReference type="SAM" id="SignalP"/>
    </source>
</evidence>
<keyword evidence="2" id="KW-0732">Signal</keyword>
<dbReference type="Proteomes" id="UP000245168">
    <property type="component" value="Unassembled WGS sequence"/>
</dbReference>
<comment type="caution">
    <text evidence="3">The sequence shown here is derived from an EMBL/GenBank/DDBJ whole genome shotgun (WGS) entry which is preliminary data.</text>
</comment>
<evidence type="ECO:0008006" key="5">
    <source>
        <dbReference type="Google" id="ProtNLM"/>
    </source>
</evidence>
<accession>A0A2U2BS47</accession>
<dbReference type="AlphaFoldDB" id="A0A2U2BS47"/>
<organism evidence="3 4">
    <name type="scientific">Marinicauda salina</name>
    <dbReference type="NCBI Taxonomy" id="2135793"/>
    <lineage>
        <taxon>Bacteria</taxon>
        <taxon>Pseudomonadati</taxon>
        <taxon>Pseudomonadota</taxon>
        <taxon>Alphaproteobacteria</taxon>
        <taxon>Maricaulales</taxon>
        <taxon>Maricaulaceae</taxon>
        <taxon>Marinicauda</taxon>
    </lineage>
</organism>
<keyword evidence="4" id="KW-1185">Reference proteome</keyword>
<dbReference type="OrthoDB" id="8478731at2"/>
<evidence type="ECO:0000313" key="4">
    <source>
        <dbReference type="Proteomes" id="UP000245168"/>
    </source>
</evidence>
<feature type="chain" id="PRO_5015494740" description="Antifreeze glycopeptide" evidence="2">
    <location>
        <begin position="23"/>
        <end position="553"/>
    </location>
</feature>
<dbReference type="EMBL" id="QEXV01000005">
    <property type="protein sequence ID" value="PWE16812.1"/>
    <property type="molecule type" value="Genomic_DNA"/>
</dbReference>
<feature type="signal peptide" evidence="2">
    <location>
        <begin position="1"/>
        <end position="22"/>
    </location>
</feature>
<feature type="region of interest" description="Disordered" evidence="1">
    <location>
        <begin position="366"/>
        <end position="412"/>
    </location>
</feature>
<gene>
    <name evidence="3" type="ORF">DDZ18_11505</name>
</gene>